<dbReference type="InterPro" id="IPR006667">
    <property type="entry name" value="SLC41_membr_dom"/>
</dbReference>
<dbReference type="PANTHER" id="PTHR16228">
    <property type="entry name" value="DIVALENT CATION TRANSPORTER SOLUTE CARRIER FAMILY 41"/>
    <property type="match status" value="1"/>
</dbReference>
<feature type="transmembrane region" description="Helical" evidence="10">
    <location>
        <begin position="262"/>
        <end position="290"/>
    </location>
</feature>
<proteinExistence type="inferred from homology"/>
<dbReference type="SUPFAM" id="SSF161093">
    <property type="entry name" value="MgtE membrane domain-like"/>
    <property type="match status" value="2"/>
</dbReference>
<protein>
    <submittedName>
        <fullName evidence="12">Solute carrier family 41 member 2</fullName>
    </submittedName>
</protein>
<feature type="transmembrane region" description="Helical" evidence="10">
    <location>
        <begin position="597"/>
        <end position="619"/>
    </location>
</feature>
<reference evidence="13" key="3">
    <citation type="submission" date="2022-06" db="UniProtKB">
        <authorList>
            <consortium name="EnsemblMetazoa"/>
        </authorList>
    </citation>
    <scope>IDENTIFICATION</scope>
</reference>
<evidence type="ECO:0000256" key="4">
    <source>
        <dbReference type="ARBA" id="ARBA00022692"/>
    </source>
</evidence>
<dbReference type="InterPro" id="IPR045349">
    <property type="entry name" value="SLC41A1-3"/>
</dbReference>
<keyword evidence="14" id="KW-1185">Reference proteome</keyword>
<dbReference type="PANTHER" id="PTHR16228:SF21">
    <property type="entry name" value="SLC41A_MGTE INTEGRAL MEMBRANE DOMAIN-CONTAINING PROTEIN"/>
    <property type="match status" value="1"/>
</dbReference>
<evidence type="ECO:0000256" key="6">
    <source>
        <dbReference type="ARBA" id="ARBA00022989"/>
    </source>
</evidence>
<evidence type="ECO:0000259" key="11">
    <source>
        <dbReference type="Pfam" id="PF01769"/>
    </source>
</evidence>
<evidence type="ECO:0000256" key="2">
    <source>
        <dbReference type="ARBA" id="ARBA00009749"/>
    </source>
</evidence>
<evidence type="ECO:0000256" key="10">
    <source>
        <dbReference type="SAM" id="Phobius"/>
    </source>
</evidence>
<feature type="domain" description="SLC41A/MgtE integral membrane" evidence="11">
    <location>
        <begin position="497"/>
        <end position="656"/>
    </location>
</feature>
<evidence type="ECO:0000313" key="14">
    <source>
        <dbReference type="Proteomes" id="UP000070412"/>
    </source>
</evidence>
<dbReference type="GO" id="GO:0005886">
    <property type="term" value="C:plasma membrane"/>
    <property type="evidence" value="ECO:0007669"/>
    <property type="project" value="TreeGrafter"/>
</dbReference>
<sequence length="794" mass="89417">MNSTSQVRLVNSISGFDLENGDYIEFETFDSNDDPPNRFTIDSSSSGDIDREHRNTKIGTFIIGDDDGVIEDQISSVSPFSNSLCLTESGISEDFHGGCIDRNKTPLIMDSDLLSNGSSLQLPSSPEVQKLIKNAQSKLHHSHQSRMLFVENRIPSIDEMMPRFNTDPNRFESHPSSREFSLAAFLQIFIAVMTAASGNFAAGLILDRSKSWNVYHYTPELYYLVPILLSLKGNLEMTMVARLSTLAHMGSLRTFTNILRILFYNICLVQTQAIIVSILASLVTFVAIAMEEQSSLASSSSTSTSASIAGSIMIETSNQINLTDQTFLFDESNIYRRKLYLVFACSLATANLACLLSTILMILITVALHHMDMNPDNFVTALAASFGDIITSFFVGIIGEIIYDRIVYLPSPEIPLRNGIKYFEELQSPTFAIIVIVFFLLILPLMTYFTCQYESTRKILIGFSTWIPILISMLIAFCSGLFLRFGAVEFNFMSLFQPMINGIGGNLAAISTSRYSTELHITAAADNHLVNRENSNPIKKILNKNFNLVLKNTFDSFFVWRDSRNQLIVMFVVMSIIVHLFYGILAPMIHASDEHEITVLFYFFYLPATVLQVLILLILTRFFVDIVWWLHYDPDTSALPILTAMGDILGTILLYLVFILLRSLGDVSSNPPIINQMNETYHSFGLDNVPISDRSPILLPRIVTENLRIELSKRATDSTLPMSTIDYSTTPSLLASKLTTINLSSIVDNLTTYSFINYIKNFITLEYLEWKRRRRRKRKGRGRGRKVVAKKKSN</sequence>
<keyword evidence="7" id="KW-0406">Ion transport</keyword>
<keyword evidence="5" id="KW-0460">Magnesium</keyword>
<keyword evidence="3" id="KW-0813">Transport</keyword>
<evidence type="ECO:0000313" key="13">
    <source>
        <dbReference type="EnsemblMetazoa" id="KAF7496063.1"/>
    </source>
</evidence>
<feature type="transmembrane region" description="Helical" evidence="10">
    <location>
        <begin position="180"/>
        <end position="201"/>
    </location>
</feature>
<feature type="transmembrane region" description="Helical" evidence="10">
    <location>
        <begin position="431"/>
        <end position="451"/>
    </location>
</feature>
<dbReference type="AlphaFoldDB" id="A0A834VJ54"/>
<feature type="domain" description="SLC41A/MgtE integral membrane" evidence="11">
    <location>
        <begin position="225"/>
        <end position="394"/>
    </location>
</feature>
<evidence type="ECO:0000256" key="8">
    <source>
        <dbReference type="ARBA" id="ARBA00023136"/>
    </source>
</evidence>
<accession>A0A834VJ54</accession>
<gene>
    <name evidence="12" type="ORF">SSS_2298</name>
</gene>
<reference evidence="12" key="2">
    <citation type="submission" date="2020-01" db="EMBL/GenBank/DDBJ databases">
        <authorList>
            <person name="Korhonen P.K.K."/>
            <person name="Guangxu M.G."/>
            <person name="Wang T.W."/>
            <person name="Stroehlein A.J.S."/>
            <person name="Young N.D."/>
            <person name="Ang C.-S.A."/>
            <person name="Fernando D.W.F."/>
            <person name="Lu H.L."/>
            <person name="Taylor S.T."/>
            <person name="Ehtesham M.E.M."/>
            <person name="Najaraj S.H.N."/>
            <person name="Harsha G.H.G."/>
            <person name="Madugundu A.M."/>
            <person name="Renuse S.R."/>
            <person name="Holt D.H."/>
            <person name="Pandey A.P."/>
            <person name="Papenfuss A.P."/>
            <person name="Gasser R.B.G."/>
            <person name="Fischer K.F."/>
        </authorList>
    </citation>
    <scope>NUCLEOTIDE SEQUENCE</scope>
    <source>
        <strain evidence="12">SSS_KF_BRIS2020</strain>
    </source>
</reference>
<feature type="transmembrane region" description="Helical" evidence="10">
    <location>
        <begin position="639"/>
        <end position="661"/>
    </location>
</feature>
<reference evidence="14" key="1">
    <citation type="journal article" date="2020" name="PLoS Negl. Trop. Dis.">
        <title>High-quality nuclear genome for Sarcoptes scabiei-A critical resource for a neglected parasite.</title>
        <authorList>
            <person name="Korhonen P.K."/>
            <person name="Gasser R.B."/>
            <person name="Ma G."/>
            <person name="Wang T."/>
            <person name="Stroehlein A.J."/>
            <person name="Young N.D."/>
            <person name="Ang C.S."/>
            <person name="Fernando D.D."/>
            <person name="Lu H.C."/>
            <person name="Taylor S."/>
            <person name="Reynolds S.L."/>
            <person name="Mofiz E."/>
            <person name="Najaraj S.H."/>
            <person name="Gowda H."/>
            <person name="Madugundu A."/>
            <person name="Renuse S."/>
            <person name="Holt D."/>
            <person name="Pandey A."/>
            <person name="Papenfuss A.T."/>
            <person name="Fischer K."/>
        </authorList>
    </citation>
    <scope>NUCLEOTIDE SEQUENCE [LARGE SCALE GENOMIC DNA]</scope>
</reference>
<evidence type="ECO:0000256" key="7">
    <source>
        <dbReference type="ARBA" id="ARBA00023065"/>
    </source>
</evidence>
<dbReference type="EMBL" id="WVUK01000041">
    <property type="protein sequence ID" value="KAF7496063.1"/>
    <property type="molecule type" value="Genomic_DNA"/>
</dbReference>
<feature type="transmembrane region" description="Helical" evidence="10">
    <location>
        <begin position="463"/>
        <end position="485"/>
    </location>
</feature>
<feature type="transmembrane region" description="Helical" evidence="10">
    <location>
        <begin position="378"/>
        <end position="403"/>
    </location>
</feature>
<feature type="transmembrane region" description="Helical" evidence="10">
    <location>
        <begin position="567"/>
        <end position="585"/>
    </location>
</feature>
<dbReference type="EnsemblMetazoa" id="SSS_2298s_mrna">
    <property type="protein sequence ID" value="KAF7496063.1"/>
    <property type="gene ID" value="SSS_2298"/>
</dbReference>
<evidence type="ECO:0000256" key="3">
    <source>
        <dbReference type="ARBA" id="ARBA00022448"/>
    </source>
</evidence>
<evidence type="ECO:0000256" key="9">
    <source>
        <dbReference type="SAM" id="MobiDB-lite"/>
    </source>
</evidence>
<evidence type="ECO:0000313" key="12">
    <source>
        <dbReference type="EMBL" id="KAF7496063.1"/>
    </source>
</evidence>
<keyword evidence="8 10" id="KW-0472">Membrane</keyword>
<dbReference type="Proteomes" id="UP000070412">
    <property type="component" value="Unassembled WGS sequence"/>
</dbReference>
<dbReference type="OrthoDB" id="5791097at2759"/>
<dbReference type="InterPro" id="IPR036739">
    <property type="entry name" value="SLC41_membr_dom_sf"/>
</dbReference>
<dbReference type="Gene3D" id="1.10.357.20">
    <property type="entry name" value="SLC41 divalent cation transporters, integral membrane domain"/>
    <property type="match status" value="2"/>
</dbReference>
<keyword evidence="6 10" id="KW-1133">Transmembrane helix</keyword>
<feature type="transmembrane region" description="Helical" evidence="10">
    <location>
        <begin position="339"/>
        <end position="366"/>
    </location>
</feature>
<comment type="similarity">
    <text evidence="2">Belongs to the SLC41A transporter family.</text>
</comment>
<feature type="region of interest" description="Disordered" evidence="9">
    <location>
        <begin position="28"/>
        <end position="51"/>
    </location>
</feature>
<evidence type="ECO:0000256" key="5">
    <source>
        <dbReference type="ARBA" id="ARBA00022842"/>
    </source>
</evidence>
<name>A0A834VJ54_SARSC</name>
<organism evidence="12">
    <name type="scientific">Sarcoptes scabiei</name>
    <name type="common">Itch mite</name>
    <name type="synonym">Acarus scabiei</name>
    <dbReference type="NCBI Taxonomy" id="52283"/>
    <lineage>
        <taxon>Eukaryota</taxon>
        <taxon>Metazoa</taxon>
        <taxon>Ecdysozoa</taxon>
        <taxon>Arthropoda</taxon>
        <taxon>Chelicerata</taxon>
        <taxon>Arachnida</taxon>
        <taxon>Acari</taxon>
        <taxon>Acariformes</taxon>
        <taxon>Sarcoptiformes</taxon>
        <taxon>Astigmata</taxon>
        <taxon>Psoroptidia</taxon>
        <taxon>Sarcoptoidea</taxon>
        <taxon>Sarcoptidae</taxon>
        <taxon>Sarcoptinae</taxon>
        <taxon>Sarcoptes</taxon>
    </lineage>
</organism>
<evidence type="ECO:0000256" key="1">
    <source>
        <dbReference type="ARBA" id="ARBA00004141"/>
    </source>
</evidence>
<dbReference type="GO" id="GO:0008324">
    <property type="term" value="F:monoatomic cation transmembrane transporter activity"/>
    <property type="evidence" value="ECO:0007669"/>
    <property type="project" value="InterPro"/>
</dbReference>
<comment type="subcellular location">
    <subcellularLocation>
        <location evidence="1">Membrane</location>
        <topology evidence="1">Multi-pass membrane protein</topology>
    </subcellularLocation>
</comment>
<dbReference type="Pfam" id="PF01769">
    <property type="entry name" value="MgtE"/>
    <property type="match status" value="2"/>
</dbReference>
<keyword evidence="4 10" id="KW-0812">Transmembrane</keyword>